<dbReference type="PANTHER" id="PTHR41349:SF1">
    <property type="entry name" value="PROTEIN CBG08683"/>
    <property type="match status" value="1"/>
</dbReference>
<reference evidence="3 4" key="2">
    <citation type="submission" date="2018-11" db="EMBL/GenBank/DDBJ databases">
        <authorList>
            <consortium name="Pathogen Informatics"/>
        </authorList>
    </citation>
    <scope>NUCLEOTIDE SEQUENCE [LARGE SCALE GENOMIC DNA]</scope>
</reference>
<reference evidence="5" key="1">
    <citation type="submission" date="2017-02" db="UniProtKB">
        <authorList>
            <consortium name="WormBaseParasite"/>
        </authorList>
    </citation>
    <scope>IDENTIFICATION</scope>
</reference>
<dbReference type="InterPro" id="IPR036691">
    <property type="entry name" value="Endo/exonu/phosph_ase_sf"/>
</dbReference>
<evidence type="ECO:0000313" key="4">
    <source>
        <dbReference type="Proteomes" id="UP000271162"/>
    </source>
</evidence>
<gene>
    <name evidence="3" type="ORF">NBR_LOCUS14447</name>
</gene>
<proteinExistence type="predicted"/>
<evidence type="ECO:0000256" key="1">
    <source>
        <dbReference type="SAM" id="SignalP"/>
    </source>
</evidence>
<keyword evidence="4" id="KW-1185">Reference proteome</keyword>
<evidence type="ECO:0000313" key="3">
    <source>
        <dbReference type="EMBL" id="VDL78036.1"/>
    </source>
</evidence>
<dbReference type="InterPro" id="IPR005135">
    <property type="entry name" value="Endo/exonuclease/phosphatase"/>
</dbReference>
<name>A0A0N4YCY5_NIPBR</name>
<feature type="signal peptide" evidence="1">
    <location>
        <begin position="1"/>
        <end position="22"/>
    </location>
</feature>
<evidence type="ECO:0000313" key="5">
    <source>
        <dbReference type="WBParaSite" id="NBR_0001444601-mRNA-1"/>
    </source>
</evidence>
<dbReference type="Proteomes" id="UP000271162">
    <property type="component" value="Unassembled WGS sequence"/>
</dbReference>
<sequence>MPSGFTVVTSLLLLTVSMGVSGVLRVMTFNIWLSGASVHNGLHKIAKHIRLVNPDIVALQEVEDVYVIGNLTEMLGEPWIGIHHQNRSLPDTGILTRHEYLSYGPYAAYNKMVTSIDQILAGEDPKSGESRKQNAEELRNNPKMTAWRRKSDIVPIIVAGDFNCPSHLDWTEAARKKHGGWQVTWPATKIMEEMGFIDSFRELHPDIEAEPGYTWSTCNKFNSQWDYTIPEPQDRIDFIFYQGKIEPIRSYTYAGSEPLKPIPYHRDNDYPSDHFALVTEFNVAKHIDAVAPDLVALQTNREVSSKLMREKINTFITGRLSVLKEILENQKMKRWLKASKFVSLIVAGDFGSPSHLDWNEENKELHRGLTVEWPVSKVMDDANFIDSYRNLHTDAKVSPGVTWSTIVKTNLMNPALSEPQDRIDFIFYQGRIIPKKSFTYAGSMVLESEPNHRDNDYPSQRYAVVTEFAEEAWFTFFAQYSIILPLLQPSAKKKNRKEFIDYYMESQTMEKSSFGTVYKQKRSVGRKY</sequence>
<feature type="domain" description="Endonuclease/exonuclease/phosphatase" evidence="2">
    <location>
        <begin position="27"/>
        <end position="274"/>
    </location>
</feature>
<accession>A0A0N4YCY5</accession>
<feature type="chain" id="PRO_5043125649" evidence="1">
    <location>
        <begin position="23"/>
        <end position="528"/>
    </location>
</feature>
<dbReference type="PANTHER" id="PTHR41349">
    <property type="match status" value="1"/>
</dbReference>
<dbReference type="AlphaFoldDB" id="A0A0N4YCY5"/>
<dbReference type="SUPFAM" id="SSF56219">
    <property type="entry name" value="DNase I-like"/>
    <property type="match status" value="2"/>
</dbReference>
<keyword evidence="1" id="KW-0732">Signal</keyword>
<dbReference type="EMBL" id="UYSL01021369">
    <property type="protein sequence ID" value="VDL78036.1"/>
    <property type="molecule type" value="Genomic_DNA"/>
</dbReference>
<dbReference type="GO" id="GO:0003824">
    <property type="term" value="F:catalytic activity"/>
    <property type="evidence" value="ECO:0007669"/>
    <property type="project" value="InterPro"/>
</dbReference>
<dbReference type="WBParaSite" id="NBR_0001444601-mRNA-1">
    <property type="protein sequence ID" value="NBR_0001444601-mRNA-1"/>
    <property type="gene ID" value="NBR_0001444601"/>
</dbReference>
<dbReference type="Pfam" id="PF03372">
    <property type="entry name" value="Exo_endo_phos"/>
    <property type="match status" value="1"/>
</dbReference>
<dbReference type="Gene3D" id="3.60.10.10">
    <property type="entry name" value="Endonuclease/exonuclease/phosphatase"/>
    <property type="match status" value="3"/>
</dbReference>
<dbReference type="STRING" id="27835.A0A0N4YCY5"/>
<protein>
    <submittedName>
        <fullName evidence="5">Endo/exonuclease/phosphatase domain-containing protein</fullName>
    </submittedName>
</protein>
<organism evidence="5">
    <name type="scientific">Nippostrongylus brasiliensis</name>
    <name type="common">Rat hookworm</name>
    <dbReference type="NCBI Taxonomy" id="27835"/>
    <lineage>
        <taxon>Eukaryota</taxon>
        <taxon>Metazoa</taxon>
        <taxon>Ecdysozoa</taxon>
        <taxon>Nematoda</taxon>
        <taxon>Chromadorea</taxon>
        <taxon>Rhabditida</taxon>
        <taxon>Rhabditina</taxon>
        <taxon>Rhabditomorpha</taxon>
        <taxon>Strongyloidea</taxon>
        <taxon>Heligmosomidae</taxon>
        <taxon>Nippostrongylus</taxon>
    </lineage>
</organism>
<evidence type="ECO:0000259" key="2">
    <source>
        <dbReference type="Pfam" id="PF03372"/>
    </source>
</evidence>